<dbReference type="Proteomes" id="UP000016927">
    <property type="component" value="Unassembled WGS sequence"/>
</dbReference>
<accession>R0KW72</accession>
<name>R0KW72_NOSB1</name>
<evidence type="ECO:0000313" key="1">
    <source>
        <dbReference type="EMBL" id="EOB14442.1"/>
    </source>
</evidence>
<dbReference type="HOGENOM" id="CLU_132184_0_0_1"/>
<dbReference type="STRING" id="578461.R0KW72"/>
<sequence>MIKYSLNITGDFSNIQGMNAELTFPAEVTCTCCNVKHDKIVILTNESHKSEKDVYKCNYEMSCHSCRVDMRITIKNPEKQIKKEIKDLYGDPVEVVTCPVGVNGCNVAIFETSGVEINCIKDVALNILTEDDQYFENIHADGTRTVTGEYPPNKIFSITNYNNEIKRIK</sequence>
<protein>
    <submittedName>
        <fullName evidence="1">Uncharacterized protein</fullName>
    </submittedName>
</protein>
<dbReference type="EMBL" id="KB908936">
    <property type="protein sequence ID" value="EOB14442.1"/>
    <property type="molecule type" value="Genomic_DNA"/>
</dbReference>
<dbReference type="OMA" id="DGSWMGV"/>
<dbReference type="Pfam" id="PF05907">
    <property type="entry name" value="CXXC_Zn-b_euk"/>
    <property type="match status" value="1"/>
</dbReference>
<proteinExistence type="predicted"/>
<dbReference type="VEuPathDB" id="MicrosporidiaDB:NBO_28g0081"/>
<organism evidence="1 2">
    <name type="scientific">Nosema bombycis (strain CQ1 / CVCC 102059)</name>
    <name type="common">Microsporidian parasite</name>
    <name type="synonym">Pebrine of silkworm</name>
    <dbReference type="NCBI Taxonomy" id="578461"/>
    <lineage>
        <taxon>Eukaryota</taxon>
        <taxon>Fungi</taxon>
        <taxon>Fungi incertae sedis</taxon>
        <taxon>Microsporidia</taxon>
        <taxon>Nosematidae</taxon>
        <taxon>Nosema</taxon>
    </lineage>
</organism>
<reference evidence="1 2" key="1">
    <citation type="journal article" date="2013" name="BMC Genomics">
        <title>Comparative genomics of parasitic silkworm microsporidia reveal an association between genome expansion and host adaptation.</title>
        <authorList>
            <person name="Pan G."/>
            <person name="Xu J."/>
            <person name="Li T."/>
            <person name="Xia Q."/>
            <person name="Liu S.L."/>
            <person name="Zhang G."/>
            <person name="Li S."/>
            <person name="Li C."/>
            <person name="Liu H."/>
            <person name="Yang L."/>
            <person name="Liu T."/>
            <person name="Zhang X."/>
            <person name="Wu Z."/>
            <person name="Fan W."/>
            <person name="Dang X."/>
            <person name="Xiang H."/>
            <person name="Tao M."/>
            <person name="Li Y."/>
            <person name="Hu J."/>
            <person name="Li Z."/>
            <person name="Lin L."/>
            <person name="Luo J."/>
            <person name="Geng L."/>
            <person name="Wang L."/>
            <person name="Long M."/>
            <person name="Wan Y."/>
            <person name="He N."/>
            <person name="Zhang Z."/>
            <person name="Lu C."/>
            <person name="Keeling P.J."/>
            <person name="Wang J."/>
            <person name="Xiang Z."/>
            <person name="Zhou Z."/>
        </authorList>
    </citation>
    <scope>NUCLEOTIDE SEQUENCE [LARGE SCALE GENOMIC DNA]</scope>
    <source>
        <strain evidence="2">CQ1 / CVCC 102059</strain>
    </source>
</reference>
<dbReference type="InterPro" id="IPR008584">
    <property type="entry name" value="CXXC_Zn-binding_euk"/>
</dbReference>
<gene>
    <name evidence="1" type="ORF">NBO_28g0081</name>
</gene>
<evidence type="ECO:0000313" key="2">
    <source>
        <dbReference type="Proteomes" id="UP000016927"/>
    </source>
</evidence>
<keyword evidence="2" id="KW-1185">Reference proteome</keyword>
<dbReference type="AlphaFoldDB" id="R0KW72"/>
<dbReference type="OrthoDB" id="2189688at2759"/>
<dbReference type="SUPFAM" id="SSF141678">
    <property type="entry name" value="MAL13P1.257-like"/>
    <property type="match status" value="1"/>
</dbReference>